<keyword evidence="2" id="KW-1133">Transmembrane helix</keyword>
<sequence length="242" mass="27867">MMKEEMGMPLFSKYKRSKSKKLNKQNELLQEQINNEQQINLYSDISKNYQRLKLIYETCNDVIFRNLFIEGKEAFLVYIEGLSNIEELDDNVLRVIMKQSISGISNSTNILKENLPLSNVQRVRTFSECIEQVSLGNPVIILDNQNFGLSFGLSKWEKRSIEESVAEPVVRGPREGFIEVLQVNTSLLRRKIRSPNLKMYSMELGRYTKTKVMIAFIEGIVDNTLIEEIKSRLGSAVRSGKC</sequence>
<dbReference type="InterPro" id="IPR004995">
    <property type="entry name" value="Spore_Ger"/>
</dbReference>
<evidence type="ECO:0000313" key="5">
    <source>
        <dbReference type="Proteomes" id="UP000253314"/>
    </source>
</evidence>
<evidence type="ECO:0008006" key="6">
    <source>
        <dbReference type="Google" id="ProtNLM"/>
    </source>
</evidence>
<dbReference type="AlphaFoldDB" id="A0A366XVR4"/>
<dbReference type="EMBL" id="QOCW01000008">
    <property type="protein sequence ID" value="RBW69736.1"/>
    <property type="molecule type" value="Genomic_DNA"/>
</dbReference>
<proteinExistence type="predicted"/>
<evidence type="ECO:0000313" key="4">
    <source>
        <dbReference type="EMBL" id="RBW69736.1"/>
    </source>
</evidence>
<protein>
    <recommendedName>
        <fullName evidence="6">Spore germination protein</fullName>
    </recommendedName>
</protein>
<dbReference type="GO" id="GO:0009847">
    <property type="term" value="P:spore germination"/>
    <property type="evidence" value="ECO:0007669"/>
    <property type="project" value="InterPro"/>
</dbReference>
<keyword evidence="3" id="KW-0472">Membrane</keyword>
<dbReference type="GO" id="GO:0016020">
    <property type="term" value="C:membrane"/>
    <property type="evidence" value="ECO:0007669"/>
    <property type="project" value="InterPro"/>
</dbReference>
<keyword evidence="1" id="KW-0812">Transmembrane</keyword>
<evidence type="ECO:0000256" key="3">
    <source>
        <dbReference type="ARBA" id="ARBA00023136"/>
    </source>
</evidence>
<organism evidence="4 5">
    <name type="scientific">Bacillus taeanensis</name>
    <dbReference type="NCBI Taxonomy" id="273032"/>
    <lineage>
        <taxon>Bacteria</taxon>
        <taxon>Bacillati</taxon>
        <taxon>Bacillota</taxon>
        <taxon>Bacilli</taxon>
        <taxon>Bacillales</taxon>
        <taxon>Bacillaceae</taxon>
        <taxon>Bacillus</taxon>
    </lineage>
</organism>
<dbReference type="OrthoDB" id="9772630at2"/>
<keyword evidence="5" id="KW-1185">Reference proteome</keyword>
<reference evidence="4 5" key="1">
    <citation type="submission" date="2018-07" db="EMBL/GenBank/DDBJ databases">
        <title>Lottiidibacillus patelloidae gen. nov., sp. nov., isolated from the intestinal tract of a marine limpet and the reclassification of B. taeanensis BH030017T, B. algicola KMM 3737T and B. hwajinpoensis SW-72T as genus Lottiidibacillus.</title>
        <authorList>
            <person name="Liu R."/>
            <person name="Huang Z."/>
        </authorList>
    </citation>
    <scope>NUCLEOTIDE SEQUENCE [LARGE SCALE GENOMIC DNA]</scope>
    <source>
        <strain evidence="4 5">BH030017</strain>
    </source>
</reference>
<evidence type="ECO:0000256" key="2">
    <source>
        <dbReference type="ARBA" id="ARBA00022989"/>
    </source>
</evidence>
<dbReference type="Proteomes" id="UP000253314">
    <property type="component" value="Unassembled WGS sequence"/>
</dbReference>
<evidence type="ECO:0000256" key="1">
    <source>
        <dbReference type="ARBA" id="ARBA00022692"/>
    </source>
</evidence>
<comment type="caution">
    <text evidence="4">The sequence shown here is derived from an EMBL/GenBank/DDBJ whole genome shotgun (WGS) entry which is preliminary data.</text>
</comment>
<gene>
    <name evidence="4" type="ORF">DS031_09375</name>
</gene>
<name>A0A366XVR4_9BACI</name>
<accession>A0A366XVR4</accession>
<dbReference type="Pfam" id="PF03323">
    <property type="entry name" value="GerA"/>
    <property type="match status" value="1"/>
</dbReference>